<organism evidence="6 7">
    <name type="scientific">Alcaligenes endophyticus</name>
    <dbReference type="NCBI Taxonomy" id="1929088"/>
    <lineage>
        <taxon>Bacteria</taxon>
        <taxon>Pseudomonadati</taxon>
        <taxon>Pseudomonadota</taxon>
        <taxon>Betaproteobacteria</taxon>
        <taxon>Burkholderiales</taxon>
        <taxon>Alcaligenaceae</taxon>
        <taxon>Alcaligenes</taxon>
    </lineage>
</organism>
<keyword evidence="3" id="KW-0238">DNA-binding</keyword>
<dbReference type="PANTHER" id="PTHR30419">
    <property type="entry name" value="HTH-TYPE TRANSCRIPTIONAL REGULATOR YBHD"/>
    <property type="match status" value="1"/>
</dbReference>
<dbReference type="SUPFAM" id="SSF53850">
    <property type="entry name" value="Periplasmic binding protein-like II"/>
    <property type="match status" value="1"/>
</dbReference>
<dbReference type="Pfam" id="PF00126">
    <property type="entry name" value="HTH_1"/>
    <property type="match status" value="1"/>
</dbReference>
<dbReference type="Proteomes" id="UP001168613">
    <property type="component" value="Unassembled WGS sequence"/>
</dbReference>
<dbReference type="InterPro" id="IPR005119">
    <property type="entry name" value="LysR_subst-bd"/>
</dbReference>
<comment type="caution">
    <text evidence="6">The sequence shown here is derived from an EMBL/GenBank/DDBJ whole genome shotgun (WGS) entry which is preliminary data.</text>
</comment>
<gene>
    <name evidence="6" type="ORF">LMS43_01870</name>
</gene>
<evidence type="ECO:0000256" key="2">
    <source>
        <dbReference type="ARBA" id="ARBA00023015"/>
    </source>
</evidence>
<dbReference type="SUPFAM" id="SSF46785">
    <property type="entry name" value="Winged helix' DNA-binding domain"/>
    <property type="match status" value="1"/>
</dbReference>
<dbReference type="InterPro" id="IPR050950">
    <property type="entry name" value="HTH-type_LysR_regulators"/>
</dbReference>
<reference evidence="6" key="1">
    <citation type="submission" date="2021-11" db="EMBL/GenBank/DDBJ databases">
        <title>Draft genome sequence of Alcaligenes endophyticus type strain CCUG 75668T.</title>
        <authorList>
            <person name="Salva-Serra F."/>
            <person name="Duran R.E."/>
            <person name="Seeger M."/>
            <person name="Moore E.R.B."/>
            <person name="Jaen-Luchoro D."/>
        </authorList>
    </citation>
    <scope>NUCLEOTIDE SEQUENCE</scope>
    <source>
        <strain evidence="6">CCUG 75668</strain>
    </source>
</reference>
<name>A0ABT8EFH2_9BURK</name>
<keyword evidence="4" id="KW-0804">Transcription</keyword>
<evidence type="ECO:0000256" key="4">
    <source>
        <dbReference type="ARBA" id="ARBA00023163"/>
    </source>
</evidence>
<dbReference type="PROSITE" id="PS50931">
    <property type="entry name" value="HTH_LYSR"/>
    <property type="match status" value="1"/>
</dbReference>
<keyword evidence="7" id="KW-1185">Reference proteome</keyword>
<dbReference type="InterPro" id="IPR036388">
    <property type="entry name" value="WH-like_DNA-bd_sf"/>
</dbReference>
<proteinExistence type="inferred from homology"/>
<evidence type="ECO:0000259" key="5">
    <source>
        <dbReference type="PROSITE" id="PS50931"/>
    </source>
</evidence>
<evidence type="ECO:0000256" key="1">
    <source>
        <dbReference type="ARBA" id="ARBA00009437"/>
    </source>
</evidence>
<sequence length="322" mass="35820">MSLLPTDLRELYAFILICETGSMTAAAQRMNVTQSAVSQLIRQLETDLEVTLFDRDCRPMAVTPAGERLRQAASELIKQAEQLPDLVRGNTHKPLSSIRLGFVDSFASALGAELINALENRAHSVSAWSGLTPSLTESLTQRQVDLIVTTDPMEDQEDYESIYLFRDPFVLVLPPDTELHRAPADLHSLAKQLPLIRYSARSTIGQQVARHLRRLEVNAPIRYEFDATFPLLKMVQAGLGWAISTPLCLLGGNVEKDGFYVVPLPGPPLFRSFQVSSRRGRLGKLPETVAEIVPSLLRSHHLSRLTQMAPWLSTRDFDLPVG</sequence>
<dbReference type="CDD" id="cd05466">
    <property type="entry name" value="PBP2_LTTR_substrate"/>
    <property type="match status" value="1"/>
</dbReference>
<dbReference type="EMBL" id="JAJHNU010000001">
    <property type="protein sequence ID" value="MDN4120028.1"/>
    <property type="molecule type" value="Genomic_DNA"/>
</dbReference>
<evidence type="ECO:0000313" key="7">
    <source>
        <dbReference type="Proteomes" id="UP001168613"/>
    </source>
</evidence>
<evidence type="ECO:0000256" key="3">
    <source>
        <dbReference type="ARBA" id="ARBA00023125"/>
    </source>
</evidence>
<dbReference type="InterPro" id="IPR000847">
    <property type="entry name" value="LysR_HTH_N"/>
</dbReference>
<dbReference type="Pfam" id="PF03466">
    <property type="entry name" value="LysR_substrate"/>
    <property type="match status" value="1"/>
</dbReference>
<protein>
    <submittedName>
        <fullName evidence="6">LysR family transcriptional regulator</fullName>
    </submittedName>
</protein>
<dbReference type="Gene3D" id="3.40.190.10">
    <property type="entry name" value="Periplasmic binding protein-like II"/>
    <property type="match status" value="2"/>
</dbReference>
<dbReference type="RefSeq" id="WP_266122636.1">
    <property type="nucleotide sequence ID" value="NZ_JAJHNU010000001.1"/>
</dbReference>
<keyword evidence="2" id="KW-0805">Transcription regulation</keyword>
<dbReference type="InterPro" id="IPR036390">
    <property type="entry name" value="WH_DNA-bd_sf"/>
</dbReference>
<comment type="similarity">
    <text evidence="1">Belongs to the LysR transcriptional regulatory family.</text>
</comment>
<feature type="domain" description="HTH lysR-type" evidence="5">
    <location>
        <begin position="6"/>
        <end position="63"/>
    </location>
</feature>
<accession>A0ABT8EFH2</accession>
<dbReference type="PRINTS" id="PR00039">
    <property type="entry name" value="HTHLYSR"/>
</dbReference>
<evidence type="ECO:0000313" key="6">
    <source>
        <dbReference type="EMBL" id="MDN4120028.1"/>
    </source>
</evidence>
<dbReference type="Gene3D" id="1.10.10.10">
    <property type="entry name" value="Winged helix-like DNA-binding domain superfamily/Winged helix DNA-binding domain"/>
    <property type="match status" value="1"/>
</dbReference>